<keyword evidence="2" id="KW-0732">Signal</keyword>
<organism evidence="3 4">
    <name type="scientific">Herbidospora galbida</name>
    <dbReference type="NCBI Taxonomy" id="2575442"/>
    <lineage>
        <taxon>Bacteria</taxon>
        <taxon>Bacillati</taxon>
        <taxon>Actinomycetota</taxon>
        <taxon>Actinomycetes</taxon>
        <taxon>Streptosporangiales</taxon>
        <taxon>Streptosporangiaceae</taxon>
        <taxon>Herbidospora</taxon>
    </lineage>
</organism>
<reference evidence="3 4" key="1">
    <citation type="submission" date="2019-04" db="EMBL/GenBank/DDBJ databases">
        <title>Herbidospora sp. NEAU-GS14.nov., a novel actinomycete isolated from soil.</title>
        <authorList>
            <person name="Han L."/>
        </authorList>
    </citation>
    <scope>NUCLEOTIDE SEQUENCE [LARGE SCALE GENOMIC DNA]</scope>
    <source>
        <strain evidence="3 4">NEAU-GS14</strain>
    </source>
</reference>
<feature type="signal peptide" evidence="2">
    <location>
        <begin position="1"/>
        <end position="22"/>
    </location>
</feature>
<keyword evidence="1" id="KW-1133">Transmembrane helix</keyword>
<feature type="chain" id="PRO_5038991205" evidence="2">
    <location>
        <begin position="23"/>
        <end position="214"/>
    </location>
</feature>
<sequence length="214" mass="22571">MNIPSRAPVVVLLFAAVLPVLAALAGPASAHPFGAPPTARISATGTQVAIHYSASPDDWFALGTAKGAFKDPAPQLTGEEKLERSPVVRDYLLKTITVAQDGRPCPGRLASLVGVTDHGAQFDYDCGRPVDDLDVTLSALTDLDRNYRTVLVFAPPVEREQMLFTSTTPTQHLDFSASGVSAGVVGVALWLAFVVVAGVGGLVVLRTRRRRVAA</sequence>
<protein>
    <submittedName>
        <fullName evidence="3">Uncharacterized protein</fullName>
    </submittedName>
</protein>
<dbReference type="RefSeq" id="WP_137247997.1">
    <property type="nucleotide sequence ID" value="NZ_SZQA01000014.1"/>
</dbReference>
<dbReference type="OrthoDB" id="5191392at2"/>
<accession>A0A4U3MGV3</accession>
<evidence type="ECO:0000256" key="2">
    <source>
        <dbReference type="SAM" id="SignalP"/>
    </source>
</evidence>
<keyword evidence="1" id="KW-0812">Transmembrane</keyword>
<dbReference type="Proteomes" id="UP000308705">
    <property type="component" value="Unassembled WGS sequence"/>
</dbReference>
<evidence type="ECO:0000313" key="3">
    <source>
        <dbReference type="EMBL" id="TKK87829.1"/>
    </source>
</evidence>
<evidence type="ECO:0000313" key="4">
    <source>
        <dbReference type="Proteomes" id="UP000308705"/>
    </source>
</evidence>
<comment type="caution">
    <text evidence="3">The sequence shown here is derived from an EMBL/GenBank/DDBJ whole genome shotgun (WGS) entry which is preliminary data.</text>
</comment>
<dbReference type="EMBL" id="SZQA01000014">
    <property type="protein sequence ID" value="TKK87829.1"/>
    <property type="molecule type" value="Genomic_DNA"/>
</dbReference>
<gene>
    <name evidence="3" type="ORF">FDA94_16820</name>
</gene>
<proteinExistence type="predicted"/>
<name>A0A4U3MGV3_9ACTN</name>
<feature type="transmembrane region" description="Helical" evidence="1">
    <location>
        <begin position="180"/>
        <end position="205"/>
    </location>
</feature>
<keyword evidence="1" id="KW-0472">Membrane</keyword>
<evidence type="ECO:0000256" key="1">
    <source>
        <dbReference type="SAM" id="Phobius"/>
    </source>
</evidence>
<dbReference type="AlphaFoldDB" id="A0A4U3MGV3"/>
<keyword evidence="4" id="KW-1185">Reference proteome</keyword>